<keyword evidence="1" id="KW-0472">Membrane</keyword>
<accession>A0A9W8ZYQ0</accession>
<comment type="subunit">
    <text evidence="1">Component of the mitochondrial contact site and cristae organizing system (MICOS) complex.</text>
</comment>
<protein>
    <recommendedName>
        <fullName evidence="1">MICOS complex subunit</fullName>
    </recommendedName>
</protein>
<evidence type="ECO:0000313" key="2">
    <source>
        <dbReference type="EMBL" id="KAJ4468835.1"/>
    </source>
</evidence>
<sequence length="258" mass="28239">MNFARQRLLPIYPHPDPEILLQEVPSELEKQIGVLRRQVTATYRDAHKQVQGLVDRWIGVEHTVESRVKAVISPEESLTPSILYIGVSTLTGSILTRSRSLPLRLIFPPLLFALSSAHLLPKTTSNLSSYLGSLEDTYAPAIAQKHDVAIAHSVMAWGRIKEAAQDARKSLEGSVLGGVGKVQEVTGLKVGEVWKLGEEKQAQVVETAKAVEETAKAAGDKVQAQVVEAVKVVEKKFEEAGPDVETNVEKKAEVKRLV</sequence>
<dbReference type="PANTHER" id="PTHR28268:SF1">
    <property type="entry name" value="MICOS SUBUNIT MIC26"/>
    <property type="match status" value="1"/>
</dbReference>
<dbReference type="PANTHER" id="PTHR28268">
    <property type="entry name" value="MICOS SUBUNIT MIC26"/>
    <property type="match status" value="1"/>
</dbReference>
<keyword evidence="3" id="KW-1185">Reference proteome</keyword>
<dbReference type="GO" id="GO:0042407">
    <property type="term" value="P:cristae formation"/>
    <property type="evidence" value="ECO:0007669"/>
    <property type="project" value="InterPro"/>
</dbReference>
<organism evidence="2 3">
    <name type="scientific">Lentinula aciculospora</name>
    <dbReference type="NCBI Taxonomy" id="153920"/>
    <lineage>
        <taxon>Eukaryota</taxon>
        <taxon>Fungi</taxon>
        <taxon>Dikarya</taxon>
        <taxon>Basidiomycota</taxon>
        <taxon>Agaricomycotina</taxon>
        <taxon>Agaricomycetes</taxon>
        <taxon>Agaricomycetidae</taxon>
        <taxon>Agaricales</taxon>
        <taxon>Marasmiineae</taxon>
        <taxon>Omphalotaceae</taxon>
        <taxon>Lentinula</taxon>
    </lineage>
</organism>
<dbReference type="InterPro" id="IPR033181">
    <property type="entry name" value="Mic26_fungi"/>
</dbReference>
<dbReference type="EMBL" id="JAOTPV010000034">
    <property type="protein sequence ID" value="KAJ4468835.1"/>
    <property type="molecule type" value="Genomic_DNA"/>
</dbReference>
<dbReference type="GO" id="GO:0061617">
    <property type="term" value="C:MICOS complex"/>
    <property type="evidence" value="ECO:0007669"/>
    <property type="project" value="UniProtKB-UniRule"/>
</dbReference>
<keyword evidence="1" id="KW-0999">Mitochondrion inner membrane</keyword>
<reference evidence="2" key="1">
    <citation type="submission" date="2022-08" db="EMBL/GenBank/DDBJ databases">
        <title>A Global Phylogenomic Analysis of the Shiitake Genus Lentinula.</title>
        <authorList>
            <consortium name="DOE Joint Genome Institute"/>
            <person name="Sierra-Patev S."/>
            <person name="Min B."/>
            <person name="Naranjo-Ortiz M."/>
            <person name="Looney B."/>
            <person name="Konkel Z."/>
            <person name="Slot J.C."/>
            <person name="Sakamoto Y."/>
            <person name="Steenwyk J.L."/>
            <person name="Rokas A."/>
            <person name="Carro J."/>
            <person name="Camarero S."/>
            <person name="Ferreira P."/>
            <person name="Molpeceres G."/>
            <person name="Ruiz-Duenas F.J."/>
            <person name="Serrano A."/>
            <person name="Henrissat B."/>
            <person name="Drula E."/>
            <person name="Hughes K.W."/>
            <person name="Mata J.L."/>
            <person name="Ishikawa N.K."/>
            <person name="Vargas-Isla R."/>
            <person name="Ushijima S."/>
            <person name="Smith C.A."/>
            <person name="Ahrendt S."/>
            <person name="Andreopoulos W."/>
            <person name="He G."/>
            <person name="Labutti K."/>
            <person name="Lipzen A."/>
            <person name="Ng V."/>
            <person name="Riley R."/>
            <person name="Sandor L."/>
            <person name="Barry K."/>
            <person name="Martinez A.T."/>
            <person name="Xiao Y."/>
            <person name="Gibbons J.G."/>
            <person name="Terashima K."/>
            <person name="Grigoriev I.V."/>
            <person name="Hibbett D.S."/>
        </authorList>
    </citation>
    <scope>NUCLEOTIDE SEQUENCE</scope>
    <source>
        <strain evidence="2">JLM2183</strain>
    </source>
</reference>
<comment type="caution">
    <text evidence="2">The sequence shown here is derived from an EMBL/GenBank/DDBJ whole genome shotgun (WGS) entry which is preliminary data.</text>
</comment>
<comment type="subcellular location">
    <subcellularLocation>
        <location evidence="1">Mitochondrion inner membrane</location>
    </subcellularLocation>
</comment>
<dbReference type="GO" id="GO:0044284">
    <property type="term" value="C:mitochondrial crista junction"/>
    <property type="evidence" value="ECO:0007669"/>
    <property type="project" value="TreeGrafter"/>
</dbReference>
<keyword evidence="1" id="KW-0496">Mitochondrion</keyword>
<dbReference type="InterPro" id="IPR019166">
    <property type="entry name" value="MIC26/MIC27"/>
</dbReference>
<dbReference type="OrthoDB" id="2399148at2759"/>
<proteinExistence type="predicted"/>
<dbReference type="AlphaFoldDB" id="A0A9W8ZYQ0"/>
<dbReference type="Pfam" id="PF09769">
    <property type="entry name" value="ApoO"/>
    <property type="match status" value="1"/>
</dbReference>
<dbReference type="Proteomes" id="UP001150266">
    <property type="component" value="Unassembled WGS sequence"/>
</dbReference>
<evidence type="ECO:0000313" key="3">
    <source>
        <dbReference type="Proteomes" id="UP001150266"/>
    </source>
</evidence>
<name>A0A9W8ZYQ0_9AGAR</name>
<comment type="function">
    <text evidence="1">Component of the MICOS complex, a large protein complex of the mitochondrial inner membrane that plays crucial roles in the maintenance of crista junctions, inner membrane architecture, and formation of contact sites to the outer membrane.</text>
</comment>
<evidence type="ECO:0000256" key="1">
    <source>
        <dbReference type="RuleBase" id="RU363021"/>
    </source>
</evidence>
<gene>
    <name evidence="2" type="ORF">J3R30DRAFT_3661783</name>
</gene>